<accession>A0A1A7BGZ6</accession>
<proteinExistence type="predicted"/>
<dbReference type="InterPro" id="IPR037401">
    <property type="entry name" value="SnoaL-like"/>
</dbReference>
<dbReference type="RefSeq" id="WP_068865387.1">
    <property type="nucleotide sequence ID" value="NZ_LZYB01000006.1"/>
</dbReference>
<dbReference type="EMBL" id="LZYB01000006">
    <property type="protein sequence ID" value="OBV10485.1"/>
    <property type="molecule type" value="Genomic_DNA"/>
</dbReference>
<dbReference type="GO" id="GO:0016853">
    <property type="term" value="F:isomerase activity"/>
    <property type="evidence" value="ECO:0007669"/>
    <property type="project" value="UniProtKB-KW"/>
</dbReference>
<organism evidence="2 3">
    <name type="scientific">Erythrobacter dokdonensis DSW-74</name>
    <dbReference type="NCBI Taxonomy" id="1300349"/>
    <lineage>
        <taxon>Bacteria</taxon>
        <taxon>Pseudomonadati</taxon>
        <taxon>Pseudomonadota</taxon>
        <taxon>Alphaproteobacteria</taxon>
        <taxon>Sphingomonadales</taxon>
        <taxon>Erythrobacteraceae</taxon>
        <taxon>Erythrobacter/Porphyrobacter group</taxon>
        <taxon>Erythrobacter</taxon>
    </lineage>
</organism>
<gene>
    <name evidence="2" type="ORF">I603_2447</name>
</gene>
<feature type="domain" description="SnoaL-like" evidence="1">
    <location>
        <begin position="14"/>
        <end position="110"/>
    </location>
</feature>
<dbReference type="STRING" id="1300349.I603_2447"/>
<dbReference type="Gene3D" id="3.10.450.50">
    <property type="match status" value="1"/>
</dbReference>
<dbReference type="AlphaFoldDB" id="A0A1A7BGZ6"/>
<dbReference type="SUPFAM" id="SSF54427">
    <property type="entry name" value="NTF2-like"/>
    <property type="match status" value="1"/>
</dbReference>
<name>A0A1A7BGZ6_9SPHN</name>
<dbReference type="InterPro" id="IPR032710">
    <property type="entry name" value="NTF2-like_dom_sf"/>
</dbReference>
<dbReference type="Proteomes" id="UP000092484">
    <property type="component" value="Unassembled WGS sequence"/>
</dbReference>
<keyword evidence="3" id="KW-1185">Reference proteome</keyword>
<reference evidence="2 3" key="1">
    <citation type="submission" date="2016-06" db="EMBL/GenBank/DDBJ databases">
        <title>Genome sequence of Porphyrobacter dokdonensis DSW-74.</title>
        <authorList>
            <person name="Kim J.F."/>
            <person name="Song J.Y."/>
        </authorList>
    </citation>
    <scope>NUCLEOTIDE SEQUENCE [LARGE SCALE GENOMIC DNA]</scope>
    <source>
        <strain evidence="2 3">DSW-74</strain>
    </source>
</reference>
<evidence type="ECO:0000259" key="1">
    <source>
        <dbReference type="Pfam" id="PF12680"/>
    </source>
</evidence>
<evidence type="ECO:0000313" key="2">
    <source>
        <dbReference type="EMBL" id="OBV10485.1"/>
    </source>
</evidence>
<protein>
    <submittedName>
        <fullName evidence="2">Ketosteroid isomerase-like enzyme</fullName>
    </submittedName>
</protein>
<keyword evidence="2" id="KW-0413">Isomerase</keyword>
<sequence length="130" mass="14426">MTITTIPATDLHHNYVAAINSNDTDRIIALMSEDVVFQVPGEPELVGKEAIAAWANGFFAAFEAAWDKTEHALEQSGDLAVSRYTYTARYRSREDGSELGEIGKGTCIYRRAPSGEWLLMIDSWSTHEEA</sequence>
<dbReference type="Pfam" id="PF12680">
    <property type="entry name" value="SnoaL_2"/>
    <property type="match status" value="1"/>
</dbReference>
<evidence type="ECO:0000313" key="3">
    <source>
        <dbReference type="Proteomes" id="UP000092484"/>
    </source>
</evidence>
<comment type="caution">
    <text evidence="2">The sequence shown here is derived from an EMBL/GenBank/DDBJ whole genome shotgun (WGS) entry which is preliminary data.</text>
</comment>